<dbReference type="Proteomes" id="UP000017981">
    <property type="component" value="Unassembled WGS sequence"/>
</dbReference>
<accession>T2IPN0</accession>
<organism evidence="1 2">
    <name type="scientific">Crocosphaera watsonii WH 0005</name>
    <dbReference type="NCBI Taxonomy" id="423472"/>
    <lineage>
        <taxon>Bacteria</taxon>
        <taxon>Bacillati</taxon>
        <taxon>Cyanobacteriota</taxon>
        <taxon>Cyanophyceae</taxon>
        <taxon>Oscillatoriophycideae</taxon>
        <taxon>Chroococcales</taxon>
        <taxon>Aphanothecaceae</taxon>
        <taxon>Crocosphaera</taxon>
    </lineage>
</organism>
<gene>
    <name evidence="1" type="ORF">CWATWH0005_2537</name>
</gene>
<comment type="caution">
    <text evidence="1">The sequence shown here is derived from an EMBL/GenBank/DDBJ whole genome shotgun (WGS) entry which is preliminary data.</text>
</comment>
<name>T2IPN0_CROWT</name>
<evidence type="ECO:0000313" key="1">
    <source>
        <dbReference type="EMBL" id="CCQ54874.1"/>
    </source>
</evidence>
<protein>
    <submittedName>
        <fullName evidence="1">Integrase-recombinase protein</fullName>
    </submittedName>
</protein>
<reference evidence="1 2" key="1">
    <citation type="submission" date="2013-01" db="EMBL/GenBank/DDBJ databases">
        <authorList>
            <person name="Bench S."/>
        </authorList>
    </citation>
    <scope>NUCLEOTIDE SEQUENCE [LARGE SCALE GENOMIC DNA]</scope>
    <source>
        <strain evidence="1 2">WH 0005</strain>
    </source>
</reference>
<evidence type="ECO:0000313" key="2">
    <source>
        <dbReference type="Proteomes" id="UP000017981"/>
    </source>
</evidence>
<dbReference type="RefSeq" id="WP_021832575.1">
    <property type="nucleotide sequence ID" value="NZ_CAQL01000242.1"/>
</dbReference>
<proteinExistence type="predicted"/>
<dbReference type="EMBL" id="CAQL01000242">
    <property type="protein sequence ID" value="CCQ54874.1"/>
    <property type="molecule type" value="Genomic_DNA"/>
</dbReference>
<dbReference type="AlphaFoldDB" id="T2IPN0"/>
<reference evidence="1 2" key="2">
    <citation type="submission" date="2013-09" db="EMBL/GenBank/DDBJ databases">
        <title>Whole genome comparison of six Crocosphaera watsonii strains with differing phenotypes.</title>
        <authorList>
            <person name="Bench S.R."/>
            <person name="Heller P."/>
            <person name="Frank I."/>
            <person name="Arciniega M."/>
            <person name="Shilova I.N."/>
            <person name="Zehr J.P."/>
        </authorList>
    </citation>
    <scope>NUCLEOTIDE SEQUENCE [LARGE SCALE GENOMIC DNA]</scope>
    <source>
        <strain evidence="1 2">WH 0005</strain>
    </source>
</reference>
<sequence length="43" mass="5245">MAKITRFNPDLSPIARAIALWLEDKTSKMTRREYEKDLRYFLR</sequence>